<dbReference type="PANTHER" id="PTHR12714">
    <property type="entry name" value="PROTEIN-S ISOPRENYLCYSTEINE O-METHYLTRANSFERASE"/>
    <property type="match status" value="1"/>
</dbReference>
<evidence type="ECO:0000256" key="4">
    <source>
        <dbReference type="ARBA" id="ARBA00023136"/>
    </source>
</evidence>
<gene>
    <name evidence="6" type="ORF">C7U54_00505</name>
</gene>
<evidence type="ECO:0000256" key="2">
    <source>
        <dbReference type="ARBA" id="ARBA00022692"/>
    </source>
</evidence>
<dbReference type="PANTHER" id="PTHR12714:SF9">
    <property type="entry name" value="PROTEIN-S-ISOPRENYLCYSTEINE O-METHYLTRANSFERASE"/>
    <property type="match status" value="1"/>
</dbReference>
<comment type="subcellular location">
    <subcellularLocation>
        <location evidence="1">Endomembrane system</location>
        <topology evidence="1">Multi-pass membrane protein</topology>
    </subcellularLocation>
</comment>
<dbReference type="GO" id="GO:0012505">
    <property type="term" value="C:endomembrane system"/>
    <property type="evidence" value="ECO:0007669"/>
    <property type="project" value="UniProtKB-SubCell"/>
</dbReference>
<sequence>MKMQIVGYMILLVFYLCYFIKMFQQRKQGIQTDHMGKGKQGIQKKIEIMMKGTTIATFIIEILSIYLNTMTFPLIIRIMGIFLGIIGDIVFIASVLTMKDSWRAGVSYEEKTDLITNGIYQISRNPAFLGFDLIYLGMCLMFFNTILLIISLLAMMMFHLQIKYVEEPFLKQEFKEQYLQYYQQVNCYIGKRTGFK</sequence>
<evidence type="ECO:0000256" key="5">
    <source>
        <dbReference type="SAM" id="Phobius"/>
    </source>
</evidence>
<dbReference type="GO" id="GO:0008168">
    <property type="term" value="F:methyltransferase activity"/>
    <property type="evidence" value="ECO:0007669"/>
    <property type="project" value="UniProtKB-KW"/>
</dbReference>
<feature type="transmembrane region" description="Helical" evidence="5">
    <location>
        <begin position="6"/>
        <end position="23"/>
    </location>
</feature>
<name>A0A2T3G6R7_9FIRM</name>
<keyword evidence="2 5" id="KW-0812">Transmembrane</keyword>
<feature type="transmembrane region" description="Helical" evidence="5">
    <location>
        <begin position="48"/>
        <end position="68"/>
    </location>
</feature>
<keyword evidence="3 5" id="KW-1133">Transmembrane helix</keyword>
<dbReference type="GO" id="GO:0032259">
    <property type="term" value="P:methylation"/>
    <property type="evidence" value="ECO:0007669"/>
    <property type="project" value="UniProtKB-KW"/>
</dbReference>
<evidence type="ECO:0000313" key="7">
    <source>
        <dbReference type="Proteomes" id="UP000240974"/>
    </source>
</evidence>
<proteinExistence type="predicted"/>
<dbReference type="AlphaFoldDB" id="A0A2T3G6R7"/>
<comment type="caution">
    <text evidence="6">The sequence shown here is derived from an EMBL/GenBank/DDBJ whole genome shotgun (WGS) entry which is preliminary data.</text>
</comment>
<keyword evidence="6" id="KW-0808">Transferase</keyword>
<dbReference type="EMBL" id="PYLQ01000001">
    <property type="protein sequence ID" value="PST43226.1"/>
    <property type="molecule type" value="Genomic_DNA"/>
</dbReference>
<dbReference type="InterPro" id="IPR007318">
    <property type="entry name" value="Phopholipid_MeTrfase"/>
</dbReference>
<feature type="transmembrane region" description="Helical" evidence="5">
    <location>
        <begin position="74"/>
        <end position="96"/>
    </location>
</feature>
<reference evidence="6 7" key="1">
    <citation type="journal article" date="2019" name="Int. J. Syst. Evol. Microbiol.">
        <title>Faecalibacillus intestinalis gen. nov., sp. nov. and Faecalibacillus faecis sp. nov., isolated from human faeces.</title>
        <authorList>
            <person name="Seo B."/>
            <person name="Jeon K."/>
            <person name="Baek I."/>
            <person name="Lee Y.M."/>
            <person name="Baek K."/>
            <person name="Ko G."/>
        </authorList>
    </citation>
    <scope>NUCLEOTIDE SEQUENCE [LARGE SCALE GENOMIC DNA]</scope>
    <source>
        <strain evidence="6 7">SNUG30099</strain>
    </source>
</reference>
<organism evidence="6 7">
    <name type="scientific">Faecalibacillus intestinalis</name>
    <dbReference type="NCBI Taxonomy" id="1982626"/>
    <lineage>
        <taxon>Bacteria</taxon>
        <taxon>Bacillati</taxon>
        <taxon>Bacillota</taxon>
        <taxon>Erysipelotrichia</taxon>
        <taxon>Erysipelotrichales</taxon>
        <taxon>Coprobacillaceae</taxon>
        <taxon>Faecalibacillus</taxon>
    </lineage>
</organism>
<evidence type="ECO:0000256" key="1">
    <source>
        <dbReference type="ARBA" id="ARBA00004127"/>
    </source>
</evidence>
<evidence type="ECO:0000256" key="3">
    <source>
        <dbReference type="ARBA" id="ARBA00022989"/>
    </source>
</evidence>
<keyword evidence="7" id="KW-1185">Reference proteome</keyword>
<feature type="transmembrane region" description="Helical" evidence="5">
    <location>
        <begin position="133"/>
        <end position="158"/>
    </location>
</feature>
<keyword evidence="6" id="KW-0489">Methyltransferase</keyword>
<dbReference type="Gene3D" id="1.20.120.1630">
    <property type="match status" value="1"/>
</dbReference>
<protein>
    <submittedName>
        <fullName evidence="6">Isoprenylcysteine carboxyl methyltransferase</fullName>
    </submittedName>
</protein>
<keyword evidence="4 5" id="KW-0472">Membrane</keyword>
<accession>A0A2T3G6R7</accession>
<dbReference type="Pfam" id="PF04191">
    <property type="entry name" value="PEMT"/>
    <property type="match status" value="1"/>
</dbReference>
<dbReference type="Proteomes" id="UP000240974">
    <property type="component" value="Unassembled WGS sequence"/>
</dbReference>
<evidence type="ECO:0000313" key="6">
    <source>
        <dbReference type="EMBL" id="PST43226.1"/>
    </source>
</evidence>